<evidence type="ECO:0000313" key="5">
    <source>
        <dbReference type="EMBL" id="KGJ96380.1"/>
    </source>
</evidence>
<comment type="function">
    <text evidence="1">May be involved in the biogenesis of curli organelles.</text>
</comment>
<feature type="signal peptide" evidence="4">
    <location>
        <begin position="1"/>
        <end position="22"/>
    </location>
</feature>
<evidence type="ECO:0000256" key="1">
    <source>
        <dbReference type="ARBA" id="ARBA00003989"/>
    </source>
</evidence>
<evidence type="ECO:0000256" key="3">
    <source>
        <dbReference type="ARBA" id="ARBA00022729"/>
    </source>
</evidence>
<comment type="caution">
    <text evidence="5">The sequence shown here is derived from an EMBL/GenBank/DDBJ whole genome shotgun (WGS) entry which is preliminary data.</text>
</comment>
<dbReference type="AlphaFoldDB" id="A0A099L1Q5"/>
<dbReference type="Pfam" id="PF10627">
    <property type="entry name" value="CsgE"/>
    <property type="match status" value="1"/>
</dbReference>
<feature type="chain" id="PRO_5001957563" description="Curli production assembly/transport component CsgE" evidence="4">
    <location>
        <begin position="23"/>
        <end position="130"/>
    </location>
</feature>
<evidence type="ECO:0000256" key="4">
    <source>
        <dbReference type="SAM" id="SignalP"/>
    </source>
</evidence>
<organism evidence="5 6">
    <name type="scientific">Colwellia psychrerythraea</name>
    <name type="common">Vibrio psychroerythus</name>
    <dbReference type="NCBI Taxonomy" id="28229"/>
    <lineage>
        <taxon>Bacteria</taxon>
        <taxon>Pseudomonadati</taxon>
        <taxon>Pseudomonadota</taxon>
        <taxon>Gammaproteobacteria</taxon>
        <taxon>Alteromonadales</taxon>
        <taxon>Colwelliaceae</taxon>
        <taxon>Colwellia</taxon>
    </lineage>
</organism>
<keyword evidence="3 4" id="KW-0732">Signal</keyword>
<sequence length="130" mass="15040">MTKYIRIWLVTLAMLFTILSHANNEVEIGGLLLDNTKSRLGHDFYYEFSQLWRDIPNTQGINVQIIEQLVPRAGTRLTLKLNGQAIYATHFGRRQTPVKEKVEQAIFILIDAMKRSQYRQESLDMAGDGW</sequence>
<dbReference type="Proteomes" id="UP000029868">
    <property type="component" value="Unassembled WGS sequence"/>
</dbReference>
<accession>A0A099L1Q5</accession>
<name>A0A099L1Q5_COLPS</name>
<gene>
    <name evidence="5" type="ORF">GAB14E_0327</name>
</gene>
<evidence type="ECO:0000256" key="2">
    <source>
        <dbReference type="ARBA" id="ARBA00014024"/>
    </source>
</evidence>
<dbReference type="InterPro" id="IPR018900">
    <property type="entry name" value="Curli_CsgE"/>
</dbReference>
<dbReference type="OrthoDB" id="5768587at2"/>
<proteinExistence type="predicted"/>
<reference evidence="5 6" key="1">
    <citation type="submission" date="2014-08" db="EMBL/GenBank/DDBJ databases">
        <title>Genomic and Phenotypic Diversity of Colwellia psychrerythraea strains from Disparate Marine Basins.</title>
        <authorList>
            <person name="Techtmann S.M."/>
            <person name="Stelling S.C."/>
            <person name="Utturkar S.M."/>
            <person name="Alshibli N."/>
            <person name="Harris A."/>
            <person name="Brown S.D."/>
            <person name="Hazen T.C."/>
        </authorList>
    </citation>
    <scope>NUCLEOTIDE SEQUENCE [LARGE SCALE GENOMIC DNA]</scope>
    <source>
        <strain evidence="5 6">GAB14E</strain>
    </source>
</reference>
<dbReference type="RefSeq" id="WP_033081317.1">
    <property type="nucleotide sequence ID" value="NZ_JQEC01000011.1"/>
</dbReference>
<dbReference type="EMBL" id="JQEC01000011">
    <property type="protein sequence ID" value="KGJ96380.1"/>
    <property type="molecule type" value="Genomic_DNA"/>
</dbReference>
<dbReference type="PATRIC" id="fig|28229.3.peg.1265"/>
<evidence type="ECO:0000313" key="6">
    <source>
        <dbReference type="Proteomes" id="UP000029868"/>
    </source>
</evidence>
<protein>
    <recommendedName>
        <fullName evidence="2">Curli production assembly/transport component CsgE</fullName>
    </recommendedName>
</protein>